<dbReference type="PANTHER" id="PTHR32439:SF9">
    <property type="entry name" value="BLR3264 PROTEIN"/>
    <property type="match status" value="1"/>
</dbReference>
<keyword evidence="5" id="KW-0408">Iron</keyword>
<evidence type="ECO:0000256" key="6">
    <source>
        <dbReference type="ARBA" id="ARBA00023014"/>
    </source>
</evidence>
<dbReference type="SUPFAM" id="SSF55124">
    <property type="entry name" value="Nitrite/Sulfite reductase N-terminal domain-like"/>
    <property type="match status" value="1"/>
</dbReference>
<dbReference type="InterPro" id="IPR051329">
    <property type="entry name" value="NIR_SIR_4Fe-4S"/>
</dbReference>
<feature type="domain" description="Nitrite/Sulfite reductase ferredoxin-like" evidence="7">
    <location>
        <begin position="22"/>
        <end position="86"/>
    </location>
</feature>
<sequence length="403" mass="42551">MKEKRSSATPQVRGWCPGAWRPMATGDGLLVRVRPPLGRLTRARMLSLCEAAETWGSGLIELTRRANLQLRGVNEAGWPELMAFLVEHGLAAPDAAAERRPALLLAPEWREGDATYEAARLLERRLADWPALPDKWGLALDAGPAPVLGDVPADLRLERSIEGGLVVRADGRDLATPVADVEAAVALMTRLAHWFVDSGGLAAGRMRRVTAPLPGWAAATAAWAESSDDTPGLTPGSHPAGRVVGLAFGRATAASLRAVLHDDITGVRVTPWRRLLLEGEHASTRDAAPDDGLIHDACDPRLAMDACPGAPFCAQASVATQGLAQALAERRSEGPGESAAGRLHISGCAKGCARSGPAEVCLTGRDGRYDLILGGRADDTPVATGLGESDAIEYLETRDALRL</sequence>
<proteinExistence type="predicted"/>
<evidence type="ECO:0000313" key="8">
    <source>
        <dbReference type="EMBL" id="GEK71523.1"/>
    </source>
</evidence>
<keyword evidence="3" id="KW-0479">Metal-binding</keyword>
<keyword evidence="6" id="KW-0411">Iron-sulfur</keyword>
<evidence type="ECO:0000256" key="1">
    <source>
        <dbReference type="ARBA" id="ARBA00022485"/>
    </source>
</evidence>
<evidence type="ECO:0000256" key="5">
    <source>
        <dbReference type="ARBA" id="ARBA00023004"/>
    </source>
</evidence>
<keyword evidence="4" id="KW-0560">Oxidoreductase</keyword>
<keyword evidence="1" id="KW-0004">4Fe-4S</keyword>
<dbReference type="InterPro" id="IPR036136">
    <property type="entry name" value="Nit/Sulf_reduc_fer-like_dom_sf"/>
</dbReference>
<keyword evidence="9" id="KW-1185">Reference proteome</keyword>
<keyword evidence="2" id="KW-0349">Heme</keyword>
<dbReference type="Pfam" id="PF03460">
    <property type="entry name" value="NIR_SIR_ferr"/>
    <property type="match status" value="1"/>
</dbReference>
<evidence type="ECO:0000256" key="4">
    <source>
        <dbReference type="ARBA" id="ARBA00023002"/>
    </source>
</evidence>
<reference evidence="8 9" key="1">
    <citation type="submission" date="2019-07" db="EMBL/GenBank/DDBJ databases">
        <title>Whole genome shotgun sequence of Halomonas halophila NBRC 102604.</title>
        <authorList>
            <person name="Hosoyama A."/>
            <person name="Uohara A."/>
            <person name="Ohji S."/>
            <person name="Ichikawa N."/>
        </authorList>
    </citation>
    <scope>NUCLEOTIDE SEQUENCE [LARGE SCALE GENOMIC DNA]</scope>
    <source>
        <strain evidence="8 9">NBRC 102604</strain>
    </source>
</reference>
<evidence type="ECO:0000256" key="2">
    <source>
        <dbReference type="ARBA" id="ARBA00022617"/>
    </source>
</evidence>
<dbReference type="Gene3D" id="3.90.480.20">
    <property type="match status" value="1"/>
</dbReference>
<evidence type="ECO:0000259" key="7">
    <source>
        <dbReference type="Pfam" id="PF03460"/>
    </source>
</evidence>
<dbReference type="InterPro" id="IPR045854">
    <property type="entry name" value="NO2/SO3_Rdtase_4Fe4S_sf"/>
</dbReference>
<name>A0ABQ0TZE5_9GAMM</name>
<evidence type="ECO:0000256" key="3">
    <source>
        <dbReference type="ARBA" id="ARBA00022723"/>
    </source>
</evidence>
<dbReference type="PANTHER" id="PTHR32439">
    <property type="entry name" value="FERREDOXIN--NITRITE REDUCTASE, CHLOROPLASTIC"/>
    <property type="match status" value="1"/>
</dbReference>
<dbReference type="SUPFAM" id="SSF56014">
    <property type="entry name" value="Nitrite and sulphite reductase 4Fe-4S domain-like"/>
    <property type="match status" value="1"/>
</dbReference>
<gene>
    <name evidence="8" type="ORF">HHA04nite_00670</name>
</gene>
<dbReference type="EMBL" id="BJUS01000001">
    <property type="protein sequence ID" value="GEK71523.1"/>
    <property type="molecule type" value="Genomic_DNA"/>
</dbReference>
<dbReference type="InterPro" id="IPR005117">
    <property type="entry name" value="NiRdtase/SiRdtase_haem-b_fer"/>
</dbReference>
<comment type="caution">
    <text evidence="8">The sequence shown here is derived from an EMBL/GenBank/DDBJ whole genome shotgun (WGS) entry which is preliminary data.</text>
</comment>
<protein>
    <submittedName>
        <fullName evidence="8">Precorrin-3B synthase</fullName>
    </submittedName>
</protein>
<accession>A0ABQ0TZE5</accession>
<dbReference type="Gene3D" id="3.30.413.10">
    <property type="entry name" value="Sulfite Reductase Hemoprotein, domain 1"/>
    <property type="match status" value="1"/>
</dbReference>
<dbReference type="Proteomes" id="UP000321121">
    <property type="component" value="Unassembled WGS sequence"/>
</dbReference>
<organism evidence="8 9">
    <name type="scientific">Halomonas halophila</name>
    <dbReference type="NCBI Taxonomy" id="29573"/>
    <lineage>
        <taxon>Bacteria</taxon>
        <taxon>Pseudomonadati</taxon>
        <taxon>Pseudomonadota</taxon>
        <taxon>Gammaproteobacteria</taxon>
        <taxon>Oceanospirillales</taxon>
        <taxon>Halomonadaceae</taxon>
        <taxon>Halomonas</taxon>
    </lineage>
</organism>
<evidence type="ECO:0000313" key="9">
    <source>
        <dbReference type="Proteomes" id="UP000321121"/>
    </source>
</evidence>